<dbReference type="PANTHER" id="PTHR11224:SF10">
    <property type="entry name" value="IP09428P-RELATED"/>
    <property type="match status" value="1"/>
</dbReference>
<dbReference type="SUPFAM" id="SSF90229">
    <property type="entry name" value="CCCH zinc finger"/>
    <property type="match status" value="1"/>
</dbReference>
<comment type="caution">
    <text evidence="11">The sequence shown here is derived from an EMBL/GenBank/DDBJ whole genome shotgun (WGS) entry which is preliminary data.</text>
</comment>
<gene>
    <name evidence="11" type="ORF">KIK155_LOCUS20870</name>
    <name evidence="12" type="ORF">TOA249_LOCUS7909</name>
</gene>
<evidence type="ECO:0000313" key="13">
    <source>
        <dbReference type="Proteomes" id="UP000663865"/>
    </source>
</evidence>
<dbReference type="GO" id="GO:0061630">
    <property type="term" value="F:ubiquitin protein ligase activity"/>
    <property type="evidence" value="ECO:0007669"/>
    <property type="project" value="UniProtKB-EC"/>
</dbReference>
<dbReference type="EMBL" id="CAJOBS010000365">
    <property type="protein sequence ID" value="CAF4560806.1"/>
    <property type="molecule type" value="Genomic_DNA"/>
</dbReference>
<feature type="compositionally biased region" description="Basic and acidic residues" evidence="8">
    <location>
        <begin position="208"/>
        <end position="217"/>
    </location>
</feature>
<dbReference type="Gene3D" id="3.30.40.10">
    <property type="entry name" value="Zinc/RING finger domain, C3HC4 (zinc finger)"/>
    <property type="match status" value="1"/>
</dbReference>
<keyword evidence="4 7" id="KW-0479">Metal-binding</keyword>
<evidence type="ECO:0000256" key="8">
    <source>
        <dbReference type="SAM" id="MobiDB-lite"/>
    </source>
</evidence>
<feature type="region of interest" description="Disordered" evidence="8">
    <location>
        <begin position="205"/>
        <end position="229"/>
    </location>
</feature>
<name>A0A818N766_9BILA</name>
<evidence type="ECO:0000256" key="3">
    <source>
        <dbReference type="ARBA" id="ARBA00022679"/>
    </source>
</evidence>
<dbReference type="Proteomes" id="UP000663838">
    <property type="component" value="Unassembled WGS sequence"/>
</dbReference>
<dbReference type="EMBL" id="CAJNYV010003699">
    <property type="protein sequence ID" value="CAF3599709.1"/>
    <property type="molecule type" value="Genomic_DNA"/>
</dbReference>
<dbReference type="AlphaFoldDB" id="A0A818N766"/>
<feature type="domain" description="C3H1-type" evidence="10">
    <location>
        <begin position="149"/>
        <end position="177"/>
    </location>
</feature>
<dbReference type="Pfam" id="PF00097">
    <property type="entry name" value="zf-C3HC4"/>
    <property type="match status" value="1"/>
</dbReference>
<evidence type="ECO:0000259" key="9">
    <source>
        <dbReference type="PROSITE" id="PS50089"/>
    </source>
</evidence>
<dbReference type="InterPro" id="IPR000571">
    <property type="entry name" value="Znf_CCCH"/>
</dbReference>
<dbReference type="InterPro" id="IPR001841">
    <property type="entry name" value="Znf_RING"/>
</dbReference>
<organism evidence="11 13">
    <name type="scientific">Rotaria socialis</name>
    <dbReference type="NCBI Taxonomy" id="392032"/>
    <lineage>
        <taxon>Eukaryota</taxon>
        <taxon>Metazoa</taxon>
        <taxon>Spiralia</taxon>
        <taxon>Gnathifera</taxon>
        <taxon>Rotifera</taxon>
        <taxon>Eurotatoria</taxon>
        <taxon>Bdelloidea</taxon>
        <taxon>Philodinida</taxon>
        <taxon>Philodinidae</taxon>
        <taxon>Rotaria</taxon>
    </lineage>
</organism>
<dbReference type="PROSITE" id="PS50103">
    <property type="entry name" value="ZF_C3H1"/>
    <property type="match status" value="1"/>
</dbReference>
<dbReference type="PROSITE" id="PS50089">
    <property type="entry name" value="ZF_RING_2"/>
    <property type="match status" value="1"/>
</dbReference>
<dbReference type="SUPFAM" id="SSF57850">
    <property type="entry name" value="RING/U-box"/>
    <property type="match status" value="1"/>
</dbReference>
<evidence type="ECO:0000256" key="2">
    <source>
        <dbReference type="ARBA" id="ARBA00012483"/>
    </source>
</evidence>
<evidence type="ECO:0000256" key="6">
    <source>
        <dbReference type="ARBA" id="ARBA00022833"/>
    </source>
</evidence>
<dbReference type="InterPro" id="IPR018957">
    <property type="entry name" value="Znf_C3HC4_RING-type"/>
</dbReference>
<dbReference type="InterPro" id="IPR045072">
    <property type="entry name" value="MKRN-like"/>
</dbReference>
<protein>
    <recommendedName>
        <fullName evidence="2">RING-type E3 ubiquitin transferase</fullName>
        <ecNumber evidence="2">2.3.2.27</ecNumber>
    </recommendedName>
</protein>
<evidence type="ECO:0000256" key="5">
    <source>
        <dbReference type="ARBA" id="ARBA00022771"/>
    </source>
</evidence>
<reference evidence="11" key="1">
    <citation type="submission" date="2021-02" db="EMBL/GenBank/DDBJ databases">
        <authorList>
            <person name="Nowell W R."/>
        </authorList>
    </citation>
    <scope>NUCLEOTIDE SEQUENCE</scope>
</reference>
<evidence type="ECO:0000256" key="7">
    <source>
        <dbReference type="PROSITE-ProRule" id="PRU00723"/>
    </source>
</evidence>
<accession>A0A818N766</accession>
<evidence type="ECO:0000313" key="12">
    <source>
        <dbReference type="EMBL" id="CAF4560806.1"/>
    </source>
</evidence>
<evidence type="ECO:0000313" key="11">
    <source>
        <dbReference type="EMBL" id="CAF3599709.1"/>
    </source>
</evidence>
<dbReference type="InterPro" id="IPR017907">
    <property type="entry name" value="Znf_RING_CS"/>
</dbReference>
<sequence>MSNNQNQNSRLSVSNENELIAEIKDSTMTTIAEQIDIQPVRSMTCYICFENIVTTYKPFGIQNNCDHIFCFDCLSTWRRTVSFSRTNLLDFPNIPLKYACFSPQNTMIDKDAARRCPLCRTRSTFVARSWRCFNNRDDKQSLIDSHKSYLKTIPCRTLSRYGYCRFGRRCYYNHQIQQRWSSSPIDTSISFSEHQLDSSNVFPLNTHNNDEQQEPPRRFTYNSHRYRPY</sequence>
<keyword evidence="6 7" id="KW-0862">Zinc</keyword>
<dbReference type="GO" id="GO:0000209">
    <property type="term" value="P:protein polyubiquitination"/>
    <property type="evidence" value="ECO:0007669"/>
    <property type="project" value="InterPro"/>
</dbReference>
<dbReference type="Gene3D" id="6.10.250.3220">
    <property type="match status" value="1"/>
</dbReference>
<dbReference type="PROSITE" id="PS00518">
    <property type="entry name" value="ZF_RING_1"/>
    <property type="match status" value="1"/>
</dbReference>
<dbReference type="SMART" id="SM00184">
    <property type="entry name" value="RING"/>
    <property type="match status" value="1"/>
</dbReference>
<evidence type="ECO:0000259" key="10">
    <source>
        <dbReference type="PROSITE" id="PS50103"/>
    </source>
</evidence>
<dbReference type="InterPro" id="IPR036855">
    <property type="entry name" value="Znf_CCCH_sf"/>
</dbReference>
<dbReference type="EC" id="2.3.2.27" evidence="2"/>
<feature type="zinc finger region" description="C3H1-type" evidence="7">
    <location>
        <begin position="149"/>
        <end position="177"/>
    </location>
</feature>
<dbReference type="PANTHER" id="PTHR11224">
    <property type="entry name" value="MAKORIN-RELATED"/>
    <property type="match status" value="1"/>
</dbReference>
<keyword evidence="5 7" id="KW-0863">Zinc-finger</keyword>
<dbReference type="InterPro" id="IPR013083">
    <property type="entry name" value="Znf_RING/FYVE/PHD"/>
</dbReference>
<dbReference type="Pfam" id="PF00642">
    <property type="entry name" value="zf-CCCH"/>
    <property type="match status" value="1"/>
</dbReference>
<feature type="domain" description="RING-type" evidence="9">
    <location>
        <begin position="45"/>
        <end position="120"/>
    </location>
</feature>
<proteinExistence type="predicted"/>
<evidence type="ECO:0000256" key="4">
    <source>
        <dbReference type="ARBA" id="ARBA00022723"/>
    </source>
</evidence>
<dbReference type="GO" id="GO:0008270">
    <property type="term" value="F:zinc ion binding"/>
    <property type="evidence" value="ECO:0007669"/>
    <property type="project" value="UniProtKB-KW"/>
</dbReference>
<comment type="catalytic activity">
    <reaction evidence="1">
        <text>S-ubiquitinyl-[E2 ubiquitin-conjugating enzyme]-L-cysteine + [acceptor protein]-L-lysine = [E2 ubiquitin-conjugating enzyme]-L-cysteine + N(6)-ubiquitinyl-[acceptor protein]-L-lysine.</text>
        <dbReference type="EC" id="2.3.2.27"/>
    </reaction>
</comment>
<keyword evidence="3" id="KW-0808">Transferase</keyword>
<dbReference type="Proteomes" id="UP000663865">
    <property type="component" value="Unassembled WGS sequence"/>
</dbReference>
<evidence type="ECO:0000256" key="1">
    <source>
        <dbReference type="ARBA" id="ARBA00000900"/>
    </source>
</evidence>